<gene>
    <name evidence="3" type="ORF">HSR6_1585</name>
    <name evidence="2" type="ORF">HTSR_1514</name>
</gene>
<reference evidence="2 4" key="1">
    <citation type="submission" date="2016-06" db="EMBL/GenBank/DDBJ databases">
        <title>Discovery of anaerobic lithoheterotrophic haloarchaeon capable of sulfur respiration by hydrogen and formate.</title>
        <authorList>
            <person name="Sorokin D.Y."/>
            <person name="Kublanov I.V."/>
            <person name="Roman P."/>
            <person name="Sinninghe Damste J.S."/>
            <person name="Golyshin P.N."/>
            <person name="Rojo D."/>
            <person name="Ciordia S."/>
            <person name="Mena Md.C."/>
            <person name="Ferrer M."/>
            <person name="Smedile F."/>
            <person name="Messina E."/>
            <person name="La Cono V."/>
            <person name="Yakimov M.M."/>
        </authorList>
    </citation>
    <scope>NUCLEOTIDE SEQUENCE [LARGE SCALE GENOMIC DNA]</scope>
    <source>
        <strain evidence="2 4">HTSR1</strain>
    </source>
</reference>
<keyword evidence="1" id="KW-0472">Membrane</keyword>
<keyword evidence="1" id="KW-1133">Transmembrane helix</keyword>
<dbReference type="Proteomes" id="UP000186165">
    <property type="component" value="Chromosome"/>
</dbReference>
<dbReference type="EMBL" id="CP016070">
    <property type="protein sequence ID" value="AOW80688.1"/>
    <property type="molecule type" value="Genomic_DNA"/>
</dbReference>
<proteinExistence type="predicted"/>
<evidence type="ECO:0000313" key="5">
    <source>
        <dbReference type="Proteomes" id="UP000186165"/>
    </source>
</evidence>
<evidence type="ECO:0000256" key="1">
    <source>
        <dbReference type="SAM" id="Phobius"/>
    </source>
</evidence>
<dbReference type="EMBL" id="CP016804">
    <property type="protein sequence ID" value="APE96026.1"/>
    <property type="molecule type" value="Genomic_DNA"/>
</dbReference>
<dbReference type="Proteomes" id="UP000185608">
    <property type="component" value="Chromosome"/>
</dbReference>
<organism evidence="2 4">
    <name type="scientific">Halodesulfurarchaeum formicicum</name>
    <dbReference type="NCBI Taxonomy" id="1873524"/>
    <lineage>
        <taxon>Archaea</taxon>
        <taxon>Methanobacteriati</taxon>
        <taxon>Methanobacteriota</taxon>
        <taxon>Stenosarchaea group</taxon>
        <taxon>Halobacteria</taxon>
        <taxon>Halobacteriales</taxon>
        <taxon>Halobacteriaceae</taxon>
        <taxon>Halodesulfurarchaeum</taxon>
    </lineage>
</organism>
<protein>
    <submittedName>
        <fullName evidence="2">Uncharacterized protein</fullName>
    </submittedName>
</protein>
<feature type="transmembrane region" description="Helical" evidence="1">
    <location>
        <begin position="64"/>
        <end position="87"/>
    </location>
</feature>
<feature type="transmembrane region" description="Helical" evidence="1">
    <location>
        <begin position="35"/>
        <end position="52"/>
    </location>
</feature>
<dbReference type="AlphaFoldDB" id="A0A1D8S5Q4"/>
<reference evidence="5" key="2">
    <citation type="submission" date="2016-08" db="EMBL/GenBank/DDBJ databases">
        <title>Discovery of first anaerobic lithoheterotrophic haloarchae widely represented in hypersaline habitats.</title>
        <authorList>
            <person name="Sorokin D.Y."/>
            <person name="Kublanov I.V."/>
            <person name="Roman P."/>
            <person name="Sinninghe Damste J.S."/>
            <person name="Golyshin P.N."/>
            <person name="Rojo D."/>
            <person name="Ciordia S."/>
            <person name="Mena Md.C."/>
            <person name="Ferrer M."/>
            <person name="Smedile F."/>
            <person name="Messina E."/>
            <person name="La Cono V."/>
            <person name="Yakimov M.M."/>
        </authorList>
    </citation>
    <scope>NUCLEOTIDE SEQUENCE [LARGE SCALE GENOMIC DNA]</scope>
    <source>
        <strain evidence="5">HSR6</strain>
    </source>
</reference>
<dbReference type="KEGG" id="halh:HTSR_1514"/>
<dbReference type="KEGG" id="hhsr:HSR6_1585"/>
<evidence type="ECO:0000313" key="4">
    <source>
        <dbReference type="Proteomes" id="UP000185608"/>
    </source>
</evidence>
<sequence length="126" mass="13325">MLGPILGSTLVLTASFLGALSLTMGGVEGFSARFPYYVVLMAIGFVSALFVLERPRIEGSQVLMATIGVTVTVFVVVTLTGEGLAYAVSNPGAVFQPDFILYLLAAGLIGSGLAYWTITHWREFTG</sequence>
<accession>A0A1J1ACY5</accession>
<keyword evidence="1" id="KW-0812">Transmembrane</keyword>
<evidence type="ECO:0000313" key="2">
    <source>
        <dbReference type="EMBL" id="AOW80688.1"/>
    </source>
</evidence>
<accession>A0A1D8S5Q4</accession>
<feature type="transmembrane region" description="Helical" evidence="1">
    <location>
        <begin position="99"/>
        <end position="118"/>
    </location>
</feature>
<name>A0A1D8S5Q4_9EURY</name>
<keyword evidence="5" id="KW-1185">Reference proteome</keyword>
<reference evidence="3" key="3">
    <citation type="journal article" date="2017" name="ISME J.">
        <title>Discovery of anaerobic lithoheterotrophic haloarchaea, ubiquitous in hypersaline habitats.</title>
        <authorList>
            <person name="Sorokin D.Y."/>
            <person name="Messina E."/>
            <person name="Smedile F."/>
            <person name="Roman P."/>
            <person name="Damste J.S.S."/>
            <person name="Ciordia S."/>
            <person name="Mena M.C."/>
            <person name="Ferrer M."/>
            <person name="Golyshin P.N."/>
            <person name="Kublanov I.V."/>
            <person name="Samarov N.I."/>
            <person name="Toshchakov S.V."/>
            <person name="La Cono V."/>
            <person name="Yakimov M.M."/>
        </authorList>
    </citation>
    <scope>NUCLEOTIDE SEQUENCE</scope>
    <source>
        <strain evidence="3">HSR6</strain>
    </source>
</reference>
<evidence type="ECO:0000313" key="3">
    <source>
        <dbReference type="EMBL" id="APE96026.1"/>
    </source>
</evidence>